<dbReference type="EC" id="3.1.11.6" evidence="6"/>
<dbReference type="EMBL" id="JAUSWP010000009">
    <property type="protein sequence ID" value="MDQ0568092.1"/>
    <property type="molecule type" value="Genomic_DNA"/>
</dbReference>
<accession>A0ABU0NG53</accession>
<comment type="similarity">
    <text evidence="1">Belongs to the XseB family.</text>
</comment>
<keyword evidence="9" id="KW-1185">Reference proteome</keyword>
<evidence type="ECO:0000256" key="5">
    <source>
        <dbReference type="ARBA" id="ARBA00022839"/>
    </source>
</evidence>
<name>A0ABU0NG53_9MOLU</name>
<organism evidence="8 9">
    <name type="scientific">Mycoplasma yeatsii</name>
    <dbReference type="NCBI Taxonomy" id="51365"/>
    <lineage>
        <taxon>Bacteria</taxon>
        <taxon>Bacillati</taxon>
        <taxon>Mycoplasmatota</taxon>
        <taxon>Mollicutes</taxon>
        <taxon>Mycoplasmataceae</taxon>
        <taxon>Mycoplasma</taxon>
    </lineage>
</organism>
<dbReference type="SUPFAM" id="SSF116842">
    <property type="entry name" value="XseB-like"/>
    <property type="match status" value="1"/>
</dbReference>
<dbReference type="InterPro" id="IPR037004">
    <property type="entry name" value="Exonuc_VII_ssu_sf"/>
</dbReference>
<proteinExistence type="inferred from homology"/>
<protein>
    <recommendedName>
        <fullName evidence="6">Exodeoxyribonuclease VII small subunit</fullName>
        <ecNumber evidence="6">3.1.11.6</ecNumber>
    </recommendedName>
</protein>
<dbReference type="RefSeq" id="WP_004427571.1">
    <property type="nucleotide sequence ID" value="NZ_JAUSWP010000009.1"/>
</dbReference>
<reference evidence="8" key="1">
    <citation type="submission" date="2023-07" db="EMBL/GenBank/DDBJ databases">
        <title>Genomic Encyclopedia of Type Strains, Phase IV (KMG-IV): sequencing the most valuable type-strain genomes for metagenomic binning, comparative biology and taxonomic classification.</title>
        <authorList>
            <person name="Goeker M."/>
        </authorList>
    </citation>
    <scope>NUCLEOTIDE SEQUENCE [LARGE SCALE GENOMIC DNA]</scope>
    <source>
        <strain evidence="8">DSM 22019</strain>
    </source>
</reference>
<evidence type="ECO:0000313" key="8">
    <source>
        <dbReference type="EMBL" id="MDQ0568092.1"/>
    </source>
</evidence>
<dbReference type="Pfam" id="PF02609">
    <property type="entry name" value="Exonuc_VII_S"/>
    <property type="match status" value="1"/>
</dbReference>
<dbReference type="NCBIfam" id="TIGR01280">
    <property type="entry name" value="xseB"/>
    <property type="match status" value="1"/>
</dbReference>
<gene>
    <name evidence="8" type="ORF">J2Z63_000741</name>
</gene>
<evidence type="ECO:0000313" key="9">
    <source>
        <dbReference type="Proteomes" id="UP001236620"/>
    </source>
</evidence>
<evidence type="ECO:0000256" key="3">
    <source>
        <dbReference type="ARBA" id="ARBA00022722"/>
    </source>
</evidence>
<dbReference type="Gene3D" id="1.10.287.1040">
    <property type="entry name" value="Exonuclease VII, small subunit"/>
    <property type="match status" value="1"/>
</dbReference>
<dbReference type="Proteomes" id="UP001236620">
    <property type="component" value="Unassembled WGS sequence"/>
</dbReference>
<sequence>MNNEQKSYDELMQEIQEDTKKISSNDISLEEAMKIFEESIQKIKIAKEKLTEYKGKITKVLNDGELEEFNQ</sequence>
<feature type="coiled-coil region" evidence="7">
    <location>
        <begin position="1"/>
        <end position="49"/>
    </location>
</feature>
<evidence type="ECO:0000256" key="2">
    <source>
        <dbReference type="ARBA" id="ARBA00022490"/>
    </source>
</evidence>
<evidence type="ECO:0000256" key="7">
    <source>
        <dbReference type="SAM" id="Coils"/>
    </source>
</evidence>
<evidence type="ECO:0000256" key="4">
    <source>
        <dbReference type="ARBA" id="ARBA00022801"/>
    </source>
</evidence>
<keyword evidence="5" id="KW-0269">Exonuclease</keyword>
<keyword evidence="3" id="KW-0540">Nuclease</keyword>
<keyword evidence="7" id="KW-0175">Coiled coil</keyword>
<dbReference type="InterPro" id="IPR003761">
    <property type="entry name" value="Exonuc_VII_S"/>
</dbReference>
<evidence type="ECO:0000256" key="6">
    <source>
        <dbReference type="NCBIfam" id="TIGR01280"/>
    </source>
</evidence>
<comment type="caution">
    <text evidence="8">The sequence shown here is derived from an EMBL/GenBank/DDBJ whole genome shotgun (WGS) entry which is preliminary data.</text>
</comment>
<keyword evidence="2" id="KW-0963">Cytoplasm</keyword>
<evidence type="ECO:0000256" key="1">
    <source>
        <dbReference type="ARBA" id="ARBA00009998"/>
    </source>
</evidence>
<keyword evidence="4 8" id="KW-0378">Hydrolase</keyword>
<dbReference type="GO" id="GO:0008855">
    <property type="term" value="F:exodeoxyribonuclease VII activity"/>
    <property type="evidence" value="ECO:0007669"/>
    <property type="project" value="UniProtKB-EC"/>
</dbReference>